<keyword evidence="2" id="KW-1185">Reference proteome</keyword>
<evidence type="ECO:0000313" key="2">
    <source>
        <dbReference type="Proteomes" id="UP001596461"/>
    </source>
</evidence>
<reference evidence="1 2" key="1">
    <citation type="journal article" date="2019" name="Int. J. Syst. Evol. Microbiol.">
        <title>The Global Catalogue of Microorganisms (GCM) 10K type strain sequencing project: providing services to taxonomists for standard genome sequencing and annotation.</title>
        <authorList>
            <consortium name="The Broad Institute Genomics Platform"/>
            <consortium name="The Broad Institute Genome Sequencing Center for Infectious Disease"/>
            <person name="Wu L."/>
            <person name="Ma J."/>
        </authorList>
    </citation>
    <scope>NUCLEOTIDE SEQUENCE [LARGE SCALE GENOMIC DNA]</scope>
    <source>
        <strain evidence="1 2">DT31</strain>
    </source>
</reference>
<dbReference type="AlphaFoldDB" id="A0ABD5WF11"/>
<organism evidence="1 2">
    <name type="scientific">Halobaculum lipolyticum</name>
    <dbReference type="NCBI Taxonomy" id="3032001"/>
    <lineage>
        <taxon>Archaea</taxon>
        <taxon>Methanobacteriati</taxon>
        <taxon>Methanobacteriota</taxon>
        <taxon>Stenosarchaea group</taxon>
        <taxon>Halobacteria</taxon>
        <taxon>Halobacteriales</taxon>
        <taxon>Haloferacaceae</taxon>
        <taxon>Halobaculum</taxon>
    </lineage>
</organism>
<protein>
    <submittedName>
        <fullName evidence="1">Uncharacterized protein</fullName>
    </submittedName>
</protein>
<dbReference type="EMBL" id="JBHTAH010000012">
    <property type="protein sequence ID" value="MFC7070564.1"/>
    <property type="molecule type" value="Genomic_DNA"/>
</dbReference>
<proteinExistence type="predicted"/>
<name>A0ABD5WF11_9EURY</name>
<dbReference type="Proteomes" id="UP001596461">
    <property type="component" value="Unassembled WGS sequence"/>
</dbReference>
<evidence type="ECO:0000313" key="1">
    <source>
        <dbReference type="EMBL" id="MFC7070564.1"/>
    </source>
</evidence>
<comment type="caution">
    <text evidence="1">The sequence shown here is derived from an EMBL/GenBank/DDBJ whole genome shotgun (WGS) entry which is preliminary data.</text>
</comment>
<gene>
    <name evidence="1" type="ORF">ACFQL9_13000</name>
</gene>
<accession>A0ABD5WF11</accession>
<dbReference type="RefSeq" id="WP_390210747.1">
    <property type="nucleotide sequence ID" value="NZ_JBHTAH010000012.1"/>
</dbReference>
<sequence>MSDSPPQPPGDLPEYVVDPLRRQSASRLRQIAQWASELAEFKQGNETPDPELQATIAEAVERAGHSANVADYSGVPNRAYLSVKTPDGTNQYAYWQWRASPEDDAPNLNEYICPVDLG</sequence>